<name>A0AAD7ZW77_DIPPU</name>
<gene>
    <name evidence="7" type="ORF">L9F63_018765</name>
</gene>
<keyword evidence="6" id="KW-0966">Cell projection</keyword>
<keyword evidence="5" id="KW-0969">Cilium</keyword>
<comment type="caution">
    <text evidence="7">The sequence shown here is derived from an EMBL/GenBank/DDBJ whole genome shotgun (WGS) entry which is preliminary data.</text>
</comment>
<reference evidence="7" key="2">
    <citation type="submission" date="2023-05" db="EMBL/GenBank/DDBJ databases">
        <authorList>
            <person name="Fouks B."/>
        </authorList>
    </citation>
    <scope>NUCLEOTIDE SEQUENCE</scope>
    <source>
        <strain evidence="7">Stay&amp;Tobe</strain>
        <tissue evidence="7">Testes</tissue>
    </source>
</reference>
<protein>
    <recommendedName>
        <fullName evidence="2">MORN repeat-containing protein 5</fullName>
    </recommendedName>
</protein>
<evidence type="ECO:0000313" key="8">
    <source>
        <dbReference type="Proteomes" id="UP001233999"/>
    </source>
</evidence>
<evidence type="ECO:0000256" key="3">
    <source>
        <dbReference type="ARBA" id="ARBA00022737"/>
    </source>
</evidence>
<dbReference type="InterPro" id="IPR042814">
    <property type="entry name" value="Morn5"/>
</dbReference>
<dbReference type="EMBL" id="JASPKZ010006062">
    <property type="protein sequence ID" value="KAJ9587808.1"/>
    <property type="molecule type" value="Genomic_DNA"/>
</dbReference>
<dbReference type="InterPro" id="IPR003409">
    <property type="entry name" value="MORN"/>
</dbReference>
<evidence type="ECO:0000313" key="7">
    <source>
        <dbReference type="EMBL" id="KAJ9587808.1"/>
    </source>
</evidence>
<dbReference type="PANTHER" id="PTHR46437">
    <property type="entry name" value="MORN REPEAT-CONTAINING PROTEIN 5"/>
    <property type="match status" value="1"/>
</dbReference>
<organism evidence="7 8">
    <name type="scientific">Diploptera punctata</name>
    <name type="common">Pacific beetle cockroach</name>
    <dbReference type="NCBI Taxonomy" id="6984"/>
    <lineage>
        <taxon>Eukaryota</taxon>
        <taxon>Metazoa</taxon>
        <taxon>Ecdysozoa</taxon>
        <taxon>Arthropoda</taxon>
        <taxon>Hexapoda</taxon>
        <taxon>Insecta</taxon>
        <taxon>Pterygota</taxon>
        <taxon>Neoptera</taxon>
        <taxon>Polyneoptera</taxon>
        <taxon>Dictyoptera</taxon>
        <taxon>Blattodea</taxon>
        <taxon>Blaberoidea</taxon>
        <taxon>Blaberidae</taxon>
        <taxon>Diplopterinae</taxon>
        <taxon>Diploptera</taxon>
    </lineage>
</organism>
<sequence length="333" mass="38437">MSQERTKEKHIRMRASWAQIFEMSARTRKILFPASMVRTSLRLDRPPIKFSTDSVYIGTWDIVGMTGDGIYRLPHGVIYEGEMHDGMFHGRGTLFYPNGCKVEGIWCRGRILERKCVFTDGNSYEELEYDYCNKPDRRFATEMDNGLRPAGRSQITNEHPPRPIPDGCYDTGDGFYNPVTKCLMDPRTGEIKRIPTKSEEQWIMKHCRKSWDNNVGYRRDIYEDWFCDPEESSSDEDIKTVKKYSRAESDMAFTSSTMRFMQEALESIDPDSVQNLEYSGLLATSDANWIRLASRSSVTKEDNLDVVISSKFNTEFGQLRGKSLVKQDSNHVL</sequence>
<comment type="subcellular location">
    <subcellularLocation>
        <location evidence="1">Cell projection</location>
        <location evidence="1">Cilium</location>
        <location evidence="1">Flagellum</location>
    </subcellularLocation>
</comment>
<dbReference type="GO" id="GO:0031514">
    <property type="term" value="C:motile cilium"/>
    <property type="evidence" value="ECO:0007669"/>
    <property type="project" value="UniProtKB-SubCell"/>
</dbReference>
<dbReference type="Pfam" id="PF02493">
    <property type="entry name" value="MORN"/>
    <property type="match status" value="1"/>
</dbReference>
<dbReference type="AlphaFoldDB" id="A0AAD7ZW77"/>
<keyword evidence="4" id="KW-0282">Flagellum</keyword>
<evidence type="ECO:0000256" key="1">
    <source>
        <dbReference type="ARBA" id="ARBA00004230"/>
    </source>
</evidence>
<dbReference type="SUPFAM" id="SSF82185">
    <property type="entry name" value="Histone H3 K4-specific methyltransferase SET7/9 N-terminal domain"/>
    <property type="match status" value="1"/>
</dbReference>
<dbReference type="PANTHER" id="PTHR46437:SF1">
    <property type="entry name" value="MORN REPEAT-CONTAINING PROTEIN 5"/>
    <property type="match status" value="1"/>
</dbReference>
<evidence type="ECO:0000256" key="4">
    <source>
        <dbReference type="ARBA" id="ARBA00022846"/>
    </source>
</evidence>
<evidence type="ECO:0000256" key="6">
    <source>
        <dbReference type="ARBA" id="ARBA00023273"/>
    </source>
</evidence>
<evidence type="ECO:0000256" key="5">
    <source>
        <dbReference type="ARBA" id="ARBA00023069"/>
    </source>
</evidence>
<proteinExistence type="predicted"/>
<dbReference type="Gene3D" id="2.20.110.10">
    <property type="entry name" value="Histone H3 K4-specific methyltransferase SET7/9 N-terminal domain"/>
    <property type="match status" value="1"/>
</dbReference>
<reference evidence="7" key="1">
    <citation type="journal article" date="2023" name="IScience">
        <title>Live-bearing cockroach genome reveals convergent evolutionary mechanisms linked to viviparity in insects and beyond.</title>
        <authorList>
            <person name="Fouks B."/>
            <person name="Harrison M.C."/>
            <person name="Mikhailova A.A."/>
            <person name="Marchal E."/>
            <person name="English S."/>
            <person name="Carruthers M."/>
            <person name="Jennings E.C."/>
            <person name="Chiamaka E.L."/>
            <person name="Frigard R.A."/>
            <person name="Pippel M."/>
            <person name="Attardo G.M."/>
            <person name="Benoit J.B."/>
            <person name="Bornberg-Bauer E."/>
            <person name="Tobe S.S."/>
        </authorList>
    </citation>
    <scope>NUCLEOTIDE SEQUENCE</scope>
    <source>
        <strain evidence="7">Stay&amp;Tobe</strain>
    </source>
</reference>
<accession>A0AAD7ZW77</accession>
<keyword evidence="3" id="KW-0677">Repeat</keyword>
<dbReference type="Proteomes" id="UP001233999">
    <property type="component" value="Unassembled WGS sequence"/>
</dbReference>
<evidence type="ECO:0000256" key="2">
    <source>
        <dbReference type="ARBA" id="ARBA00016322"/>
    </source>
</evidence>
<keyword evidence="8" id="KW-1185">Reference proteome</keyword>